<dbReference type="NCBIfam" id="NF009118">
    <property type="entry name" value="PRK12469.1"/>
    <property type="match status" value="1"/>
</dbReference>
<evidence type="ECO:0000259" key="13">
    <source>
        <dbReference type="Pfam" id="PF04963"/>
    </source>
</evidence>
<dbReference type="InterPro" id="IPR000394">
    <property type="entry name" value="RNA_pol_sigma_54"/>
</dbReference>
<dbReference type="PIRSF" id="PIRSF000774">
    <property type="entry name" value="RpoN"/>
    <property type="match status" value="1"/>
</dbReference>
<dbReference type="GO" id="GO:0016779">
    <property type="term" value="F:nucleotidyltransferase activity"/>
    <property type="evidence" value="ECO:0007669"/>
    <property type="project" value="UniProtKB-KW"/>
</dbReference>
<comment type="function">
    <text evidence="10">Sigma factors are initiation factors that promote the attachment of RNA polymerase to specific initiation sites and are then released.</text>
</comment>
<proteinExistence type="inferred from homology"/>
<dbReference type="GO" id="GO:0032993">
    <property type="term" value="C:protein-DNA complex"/>
    <property type="evidence" value="ECO:0007669"/>
    <property type="project" value="UniProtKB-ARBA"/>
</dbReference>
<accession>A0A0C1QEV6</accession>
<dbReference type="InterPro" id="IPR007046">
    <property type="entry name" value="RNA_pol_sigma_54_core-bd"/>
</dbReference>
<comment type="similarity">
    <text evidence="1 10">Belongs to the sigma-54 factor family.</text>
</comment>
<keyword evidence="7 10" id="KW-0731">Sigma factor</keyword>
<gene>
    <name evidence="14" type="ORF">JF50_03700</name>
</gene>
<keyword evidence="8 10" id="KW-0238">DNA-binding</keyword>
<dbReference type="PRINTS" id="PR00045">
    <property type="entry name" value="SIGMA54FCT"/>
</dbReference>
<dbReference type="InterPro" id="IPR007634">
    <property type="entry name" value="RNA_pol_sigma_54_DNA-bd"/>
</dbReference>
<dbReference type="PROSITE" id="PS50044">
    <property type="entry name" value="SIGMA54_3"/>
    <property type="match status" value="1"/>
</dbReference>
<evidence type="ECO:0000256" key="4">
    <source>
        <dbReference type="ARBA" id="ARBA00022679"/>
    </source>
</evidence>
<keyword evidence="3 10" id="KW-0240">DNA-directed RNA polymerase</keyword>
<keyword evidence="6 10" id="KW-0805">Transcription regulation</keyword>
<keyword evidence="9 10" id="KW-0804">Transcription</keyword>
<evidence type="ECO:0000259" key="12">
    <source>
        <dbReference type="Pfam" id="PF04552"/>
    </source>
</evidence>
<feature type="compositionally biased region" description="Basic and acidic residues" evidence="11">
    <location>
        <begin position="60"/>
        <end position="76"/>
    </location>
</feature>
<dbReference type="NCBIfam" id="NF004595">
    <property type="entry name" value="PRK05932.1-2"/>
    <property type="match status" value="1"/>
</dbReference>
<feature type="domain" description="RNA polymerase sigma factor 54 DNA-binding" evidence="12">
    <location>
        <begin position="344"/>
        <end position="501"/>
    </location>
</feature>
<name>A0A0C1QEV6_9GAMM</name>
<evidence type="ECO:0000256" key="8">
    <source>
        <dbReference type="ARBA" id="ARBA00023125"/>
    </source>
</evidence>
<dbReference type="Proteomes" id="UP000031327">
    <property type="component" value="Unassembled WGS sequence"/>
</dbReference>
<dbReference type="GO" id="GO:0016987">
    <property type="term" value="F:sigma factor activity"/>
    <property type="evidence" value="ECO:0007669"/>
    <property type="project" value="UniProtKB-KW"/>
</dbReference>
<dbReference type="RefSeq" id="WP_039608162.1">
    <property type="nucleotide sequence ID" value="NZ_JWIC01000004.1"/>
</dbReference>
<dbReference type="PANTHER" id="PTHR32248">
    <property type="entry name" value="RNA POLYMERASE SIGMA-54 FACTOR"/>
    <property type="match status" value="1"/>
</dbReference>
<dbReference type="Gene3D" id="1.10.10.1330">
    <property type="entry name" value="RNA polymerase sigma-54 factor, core-binding domain"/>
    <property type="match status" value="1"/>
</dbReference>
<evidence type="ECO:0000256" key="7">
    <source>
        <dbReference type="ARBA" id="ARBA00023082"/>
    </source>
</evidence>
<evidence type="ECO:0000256" key="5">
    <source>
        <dbReference type="ARBA" id="ARBA00022695"/>
    </source>
</evidence>
<dbReference type="Pfam" id="PF00309">
    <property type="entry name" value="Sigma54_AID"/>
    <property type="match status" value="1"/>
</dbReference>
<dbReference type="PROSITE" id="PS00717">
    <property type="entry name" value="SIGMA54_1"/>
    <property type="match status" value="1"/>
</dbReference>
<feature type="region of interest" description="Disordered" evidence="11">
    <location>
        <begin position="51"/>
        <end position="93"/>
    </location>
</feature>
<dbReference type="GO" id="GO:0001216">
    <property type="term" value="F:DNA-binding transcription activator activity"/>
    <property type="evidence" value="ECO:0007669"/>
    <property type="project" value="InterPro"/>
</dbReference>
<dbReference type="GO" id="GO:0006352">
    <property type="term" value="P:DNA-templated transcription initiation"/>
    <property type="evidence" value="ECO:0007669"/>
    <property type="project" value="InterPro"/>
</dbReference>
<dbReference type="OrthoDB" id="9814402at2"/>
<evidence type="ECO:0000256" key="2">
    <source>
        <dbReference type="ARBA" id="ARBA00019942"/>
    </source>
</evidence>
<evidence type="ECO:0000256" key="3">
    <source>
        <dbReference type="ARBA" id="ARBA00022478"/>
    </source>
</evidence>
<dbReference type="InterPro" id="IPR038709">
    <property type="entry name" value="RpoN_core-bd_sf"/>
</dbReference>
<evidence type="ECO:0000256" key="6">
    <source>
        <dbReference type="ARBA" id="ARBA00023015"/>
    </source>
</evidence>
<dbReference type="EMBL" id="JWIC01000004">
    <property type="protein sequence ID" value="KID57865.1"/>
    <property type="molecule type" value="Genomic_DNA"/>
</dbReference>
<comment type="caution">
    <text evidence="14">The sequence shown here is derived from an EMBL/GenBank/DDBJ whole genome shotgun (WGS) entry which is preliminary data.</text>
</comment>
<dbReference type="NCBIfam" id="TIGR02395">
    <property type="entry name" value="rpoN_sigma"/>
    <property type="match status" value="1"/>
</dbReference>
<dbReference type="AlphaFoldDB" id="A0A0C1QEV6"/>
<evidence type="ECO:0000256" key="1">
    <source>
        <dbReference type="ARBA" id="ARBA00008798"/>
    </source>
</evidence>
<evidence type="ECO:0000256" key="10">
    <source>
        <dbReference type="PIRNR" id="PIRNR000774"/>
    </source>
</evidence>
<dbReference type="PROSITE" id="PS00718">
    <property type="entry name" value="SIGMA54_2"/>
    <property type="match status" value="1"/>
</dbReference>
<evidence type="ECO:0000256" key="9">
    <source>
        <dbReference type="ARBA" id="ARBA00023163"/>
    </source>
</evidence>
<organism evidence="14 15">
    <name type="scientific">Pseudoalteromonas luteoviolacea</name>
    <dbReference type="NCBI Taxonomy" id="43657"/>
    <lineage>
        <taxon>Bacteria</taxon>
        <taxon>Pseudomonadati</taxon>
        <taxon>Pseudomonadota</taxon>
        <taxon>Gammaproteobacteria</taxon>
        <taxon>Alteromonadales</taxon>
        <taxon>Pseudoalteromonadaceae</taxon>
        <taxon>Pseudoalteromonas</taxon>
    </lineage>
</organism>
<dbReference type="FunFam" id="1.10.10.1330:FF:000001">
    <property type="entry name" value="RNA polymerase sigma-54 factor"/>
    <property type="match status" value="1"/>
</dbReference>
<dbReference type="GO" id="GO:0000976">
    <property type="term" value="F:transcription cis-regulatory region binding"/>
    <property type="evidence" value="ECO:0007669"/>
    <property type="project" value="UniProtKB-ARBA"/>
</dbReference>
<evidence type="ECO:0000256" key="11">
    <source>
        <dbReference type="SAM" id="MobiDB-lite"/>
    </source>
</evidence>
<evidence type="ECO:0000313" key="14">
    <source>
        <dbReference type="EMBL" id="KID57865.1"/>
    </source>
</evidence>
<feature type="domain" description="RNA polymerase sigma factor 54 core-binding" evidence="13">
    <location>
        <begin position="139"/>
        <end position="330"/>
    </location>
</feature>
<dbReference type="GO" id="GO:0000428">
    <property type="term" value="C:DNA-directed RNA polymerase complex"/>
    <property type="evidence" value="ECO:0007669"/>
    <property type="project" value="UniProtKB-KW"/>
</dbReference>
<dbReference type="FunFam" id="1.10.10.60:FF:000045">
    <property type="entry name" value="RNA polymerase sigma-54 factor"/>
    <property type="match status" value="1"/>
</dbReference>
<keyword evidence="5 10" id="KW-0548">Nucleotidyltransferase</keyword>
<protein>
    <recommendedName>
        <fullName evidence="2 10">RNA polymerase sigma-54 factor</fullName>
    </recommendedName>
</protein>
<sequence length="504" mass="56943">MRQSLQLRMGQQLTMTPQLQQAIRLLQLSTLDLQQEIQEALDSNPLLEVEENEQEAFENGLDKPHEQAQATDKSESNTEEQVEPQLSDYEQDTDTALNKETLSDEMAMDVTWDEYISAAPVSSSGGPMPEDESVYQGQTTESLQEYLMWQLELTPFSATDRLIALSIVEGVDDSGILTVSCEDILESLNKDNDQDPIELDEVEAVLKRIQLFDPVGIAARSLQECLIVQLNQFSPETPWLEQTKQVIDEHIDLLANRDYRTIMKKTKLKEGELKEVMTLIHSLNPKPAASIVQEEADYVIPDVSVKKIKGRWVVELNPDSMPKIRVNDHYAAMSRSVKSSSDSQFIRSHLQEAKWFIKSLESRNETLLKVTNCIVQQQQAFFEHGPEAMRPMVLNDVAEMVDMHESTISRVTTQKYMHTPRGIYELKYFFSSHVSTENGGECSSTAIRALIKKLIAAENSAKPLSDSKIADVLADQGIKVARRTIAKYRESLAIPPSNQRKSLI</sequence>
<reference evidence="14 15" key="1">
    <citation type="submission" date="2014-12" db="EMBL/GenBank/DDBJ databases">
        <title>Draft Genome Sequence of Pseudoalteromonas luteoviolacea HI1.</title>
        <authorList>
            <person name="Asahina A.Y."/>
            <person name="Hadfield M.G."/>
        </authorList>
    </citation>
    <scope>NUCLEOTIDE SEQUENCE [LARGE SCALE GENOMIC DNA]</scope>
    <source>
        <strain evidence="14 15">HI1</strain>
    </source>
</reference>
<dbReference type="PANTHER" id="PTHR32248:SF4">
    <property type="entry name" value="RNA POLYMERASE SIGMA-54 FACTOR"/>
    <property type="match status" value="1"/>
</dbReference>
<dbReference type="Pfam" id="PF04963">
    <property type="entry name" value="Sigma54_CBD"/>
    <property type="match status" value="1"/>
</dbReference>
<evidence type="ECO:0000313" key="15">
    <source>
        <dbReference type="Proteomes" id="UP000031327"/>
    </source>
</evidence>
<keyword evidence="4 10" id="KW-0808">Transferase</keyword>
<dbReference type="Gene3D" id="1.10.10.60">
    <property type="entry name" value="Homeodomain-like"/>
    <property type="match status" value="1"/>
</dbReference>
<dbReference type="Pfam" id="PF04552">
    <property type="entry name" value="Sigma54_DBD"/>
    <property type="match status" value="1"/>
</dbReference>